<feature type="region of interest" description="Disordered" evidence="1">
    <location>
        <begin position="50"/>
        <end position="86"/>
    </location>
</feature>
<keyword evidence="2" id="KW-0472">Membrane</keyword>
<dbReference type="AlphaFoldDB" id="A0A8S1QJE6"/>
<comment type="caution">
    <text evidence="3">The sequence shown here is derived from an EMBL/GenBank/DDBJ whole genome shotgun (WGS) entry which is preliminary data.</text>
</comment>
<protein>
    <recommendedName>
        <fullName evidence="5">Transmembrane protein</fullName>
    </recommendedName>
</protein>
<organism evidence="3 4">
    <name type="scientific">Paramecium primaurelia</name>
    <dbReference type="NCBI Taxonomy" id="5886"/>
    <lineage>
        <taxon>Eukaryota</taxon>
        <taxon>Sar</taxon>
        <taxon>Alveolata</taxon>
        <taxon>Ciliophora</taxon>
        <taxon>Intramacronucleata</taxon>
        <taxon>Oligohymenophorea</taxon>
        <taxon>Peniculida</taxon>
        <taxon>Parameciidae</taxon>
        <taxon>Paramecium</taxon>
    </lineage>
</organism>
<dbReference type="Proteomes" id="UP000688137">
    <property type="component" value="Unassembled WGS sequence"/>
</dbReference>
<gene>
    <name evidence="3" type="ORF">PPRIM_AZ9-3.1.T1650003</name>
</gene>
<evidence type="ECO:0000313" key="4">
    <source>
        <dbReference type="Proteomes" id="UP000688137"/>
    </source>
</evidence>
<accession>A0A8S1QJE6</accession>
<evidence type="ECO:0000256" key="2">
    <source>
        <dbReference type="SAM" id="Phobius"/>
    </source>
</evidence>
<feature type="compositionally biased region" description="Polar residues" evidence="1">
    <location>
        <begin position="77"/>
        <end position="86"/>
    </location>
</feature>
<dbReference type="EMBL" id="CAJJDM010000172">
    <property type="protein sequence ID" value="CAD8115496.1"/>
    <property type="molecule type" value="Genomic_DNA"/>
</dbReference>
<keyword evidence="2" id="KW-1133">Transmembrane helix</keyword>
<keyword evidence="4" id="KW-1185">Reference proteome</keyword>
<feature type="transmembrane region" description="Helical" evidence="2">
    <location>
        <begin position="16"/>
        <end position="38"/>
    </location>
</feature>
<evidence type="ECO:0008006" key="5">
    <source>
        <dbReference type="Google" id="ProtNLM"/>
    </source>
</evidence>
<sequence length="86" mass="10242">MIKVNLILSSTQLKSIQKIILCFIFLITLNFTVLQRSIERYEDQRRSRERLNSFGENKSTGRIIAKQNQKEQGEINRFQQIKNQQQ</sequence>
<proteinExistence type="predicted"/>
<reference evidence="3" key="1">
    <citation type="submission" date="2021-01" db="EMBL/GenBank/DDBJ databases">
        <authorList>
            <consortium name="Genoscope - CEA"/>
            <person name="William W."/>
        </authorList>
    </citation>
    <scope>NUCLEOTIDE SEQUENCE</scope>
</reference>
<keyword evidence="2" id="KW-0812">Transmembrane</keyword>
<evidence type="ECO:0000313" key="3">
    <source>
        <dbReference type="EMBL" id="CAD8115496.1"/>
    </source>
</evidence>
<name>A0A8S1QJE6_PARPR</name>
<evidence type="ECO:0000256" key="1">
    <source>
        <dbReference type="SAM" id="MobiDB-lite"/>
    </source>
</evidence>